<evidence type="ECO:0000313" key="3">
    <source>
        <dbReference type="Proteomes" id="UP000095280"/>
    </source>
</evidence>
<accession>A0A1I8H407</accession>
<sequence>MDRVGARSTQLLEKMVNFSDENGNTSLHYAVSQSNWALVRALLSSGLIRVADLTNKSGYSAPMLVGLCRLPSSTLDSNGEAEDSRSAARDLLASAGDINAKSVPSGRTALMLAAGHGRLESLRLLLQLGADPNLQDDEGFTALMLAAEQGHLDCVRALLAHPNLDVELQNNEGVTALSLALDSGHRDAALQIYARAKLGGRAGNFGSANSFAELEAELNSLDDGQLAADELSSLLLMEESIEQQQQSRKCSTKSAESVETEETIELVRFHSDESQ</sequence>
<keyword evidence="1" id="KW-0040">ANK repeat</keyword>
<dbReference type="GO" id="GO:0030837">
    <property type="term" value="P:negative regulation of actin filament polymerization"/>
    <property type="evidence" value="ECO:0007669"/>
    <property type="project" value="InterPro"/>
</dbReference>
<feature type="region of interest" description="Disordered" evidence="2">
    <location>
        <begin position="245"/>
        <end position="275"/>
    </location>
</feature>
<dbReference type="InterPro" id="IPR047184">
    <property type="entry name" value="KANK1-4"/>
</dbReference>
<dbReference type="Gene3D" id="1.25.40.20">
    <property type="entry name" value="Ankyrin repeat-containing domain"/>
    <property type="match status" value="1"/>
</dbReference>
<evidence type="ECO:0000256" key="1">
    <source>
        <dbReference type="PROSITE-ProRule" id="PRU00023"/>
    </source>
</evidence>
<dbReference type="PANTHER" id="PTHR24168">
    <property type="entry name" value="KN MOTIF AND ANKYRIN REPEAT DOMAIN-CONTAINING"/>
    <property type="match status" value="1"/>
</dbReference>
<dbReference type="Proteomes" id="UP000095280">
    <property type="component" value="Unplaced"/>
</dbReference>
<evidence type="ECO:0000313" key="4">
    <source>
        <dbReference type="WBParaSite" id="maker-uti_cns_0004320-snap-gene-0.2-mRNA-1"/>
    </source>
</evidence>
<evidence type="ECO:0000256" key="2">
    <source>
        <dbReference type="SAM" id="MobiDB-lite"/>
    </source>
</evidence>
<dbReference type="Pfam" id="PF12796">
    <property type="entry name" value="Ank_2"/>
    <property type="match status" value="1"/>
</dbReference>
<reference evidence="4" key="1">
    <citation type="submission" date="2016-11" db="UniProtKB">
        <authorList>
            <consortium name="WormBaseParasite"/>
        </authorList>
    </citation>
    <scope>IDENTIFICATION</scope>
</reference>
<dbReference type="WBParaSite" id="maker-uti_cns_0004320-snap-gene-0.2-mRNA-1">
    <property type="protein sequence ID" value="maker-uti_cns_0004320-snap-gene-0.2-mRNA-1"/>
    <property type="gene ID" value="maker-uti_cns_0004320-snap-gene-0.2"/>
</dbReference>
<dbReference type="GO" id="GO:0005737">
    <property type="term" value="C:cytoplasm"/>
    <property type="evidence" value="ECO:0007669"/>
    <property type="project" value="TreeGrafter"/>
</dbReference>
<feature type="repeat" description="ANK" evidence="1">
    <location>
        <begin position="22"/>
        <end position="46"/>
    </location>
</feature>
<dbReference type="InterPro" id="IPR002110">
    <property type="entry name" value="Ankyrin_rpt"/>
</dbReference>
<feature type="compositionally biased region" description="Polar residues" evidence="2">
    <location>
        <begin position="248"/>
        <end position="257"/>
    </location>
</feature>
<protein>
    <submittedName>
        <fullName evidence="4">ANK_REP_REGION domain-containing protein</fullName>
    </submittedName>
</protein>
<name>A0A1I8H407_9PLAT</name>
<feature type="repeat" description="ANK" evidence="1">
    <location>
        <begin position="138"/>
        <end position="171"/>
    </location>
</feature>
<dbReference type="SUPFAM" id="SSF48403">
    <property type="entry name" value="Ankyrin repeat"/>
    <property type="match status" value="1"/>
</dbReference>
<feature type="compositionally biased region" description="Basic and acidic residues" evidence="2">
    <location>
        <begin position="265"/>
        <end position="275"/>
    </location>
</feature>
<dbReference type="GO" id="GO:0005856">
    <property type="term" value="C:cytoskeleton"/>
    <property type="evidence" value="ECO:0007669"/>
    <property type="project" value="TreeGrafter"/>
</dbReference>
<dbReference type="InterPro" id="IPR036770">
    <property type="entry name" value="Ankyrin_rpt-contain_sf"/>
</dbReference>
<dbReference type="SMART" id="SM00248">
    <property type="entry name" value="ANK"/>
    <property type="match status" value="3"/>
</dbReference>
<dbReference type="PROSITE" id="PS50297">
    <property type="entry name" value="ANK_REP_REGION"/>
    <property type="match status" value="3"/>
</dbReference>
<feature type="repeat" description="ANK" evidence="1">
    <location>
        <begin position="105"/>
        <end position="137"/>
    </location>
</feature>
<proteinExistence type="predicted"/>
<dbReference type="AlphaFoldDB" id="A0A1I8H407"/>
<keyword evidence="3" id="KW-1185">Reference proteome</keyword>
<organism evidence="3 4">
    <name type="scientific">Macrostomum lignano</name>
    <dbReference type="NCBI Taxonomy" id="282301"/>
    <lineage>
        <taxon>Eukaryota</taxon>
        <taxon>Metazoa</taxon>
        <taxon>Spiralia</taxon>
        <taxon>Lophotrochozoa</taxon>
        <taxon>Platyhelminthes</taxon>
        <taxon>Rhabditophora</taxon>
        <taxon>Macrostomorpha</taxon>
        <taxon>Macrostomida</taxon>
        <taxon>Macrostomidae</taxon>
        <taxon>Macrostomum</taxon>
    </lineage>
</organism>
<dbReference type="Pfam" id="PF00023">
    <property type="entry name" value="Ank"/>
    <property type="match status" value="1"/>
</dbReference>
<dbReference type="PANTHER" id="PTHR24168:SF21">
    <property type="entry name" value="KANK, ISOFORM D"/>
    <property type="match status" value="1"/>
</dbReference>
<dbReference type="PROSITE" id="PS50088">
    <property type="entry name" value="ANK_REPEAT"/>
    <property type="match status" value="3"/>
</dbReference>